<reference evidence="5 6" key="1">
    <citation type="journal article" date="2019" name="Nat. Ecol. Evol.">
        <title>Megaphylogeny resolves global patterns of mushroom evolution.</title>
        <authorList>
            <person name="Varga T."/>
            <person name="Krizsan K."/>
            <person name="Foldi C."/>
            <person name="Dima B."/>
            <person name="Sanchez-Garcia M."/>
            <person name="Sanchez-Ramirez S."/>
            <person name="Szollosi G.J."/>
            <person name="Szarkandi J.G."/>
            <person name="Papp V."/>
            <person name="Albert L."/>
            <person name="Andreopoulos W."/>
            <person name="Angelini C."/>
            <person name="Antonin V."/>
            <person name="Barry K.W."/>
            <person name="Bougher N.L."/>
            <person name="Buchanan P."/>
            <person name="Buyck B."/>
            <person name="Bense V."/>
            <person name="Catcheside P."/>
            <person name="Chovatia M."/>
            <person name="Cooper J."/>
            <person name="Damon W."/>
            <person name="Desjardin D."/>
            <person name="Finy P."/>
            <person name="Geml J."/>
            <person name="Haridas S."/>
            <person name="Hughes K."/>
            <person name="Justo A."/>
            <person name="Karasinski D."/>
            <person name="Kautmanova I."/>
            <person name="Kiss B."/>
            <person name="Kocsube S."/>
            <person name="Kotiranta H."/>
            <person name="LaButti K.M."/>
            <person name="Lechner B.E."/>
            <person name="Liimatainen K."/>
            <person name="Lipzen A."/>
            <person name="Lukacs Z."/>
            <person name="Mihaltcheva S."/>
            <person name="Morgado L.N."/>
            <person name="Niskanen T."/>
            <person name="Noordeloos M.E."/>
            <person name="Ohm R.A."/>
            <person name="Ortiz-Santana B."/>
            <person name="Ovrebo C."/>
            <person name="Racz N."/>
            <person name="Riley R."/>
            <person name="Savchenko A."/>
            <person name="Shiryaev A."/>
            <person name="Soop K."/>
            <person name="Spirin V."/>
            <person name="Szebenyi C."/>
            <person name="Tomsovsky M."/>
            <person name="Tulloss R.E."/>
            <person name="Uehling J."/>
            <person name="Grigoriev I.V."/>
            <person name="Vagvolgyi C."/>
            <person name="Papp T."/>
            <person name="Martin F.M."/>
            <person name="Miettinen O."/>
            <person name="Hibbett D.S."/>
            <person name="Nagy L.G."/>
        </authorList>
    </citation>
    <scope>NUCLEOTIDE SEQUENCE [LARGE SCALE GENOMIC DNA]</scope>
    <source>
        <strain evidence="5 6">OMC1185</strain>
    </source>
</reference>
<dbReference type="Pfam" id="PF13578">
    <property type="entry name" value="Methyltransf_24"/>
    <property type="match status" value="1"/>
</dbReference>
<evidence type="ECO:0000256" key="2">
    <source>
        <dbReference type="ARBA" id="ARBA00022676"/>
    </source>
</evidence>
<dbReference type="InterPro" id="IPR029044">
    <property type="entry name" value="Nucleotide-diphossugar_trans"/>
</dbReference>
<organism evidence="5 6">
    <name type="scientific">Heliocybe sulcata</name>
    <dbReference type="NCBI Taxonomy" id="5364"/>
    <lineage>
        <taxon>Eukaryota</taxon>
        <taxon>Fungi</taxon>
        <taxon>Dikarya</taxon>
        <taxon>Basidiomycota</taxon>
        <taxon>Agaricomycotina</taxon>
        <taxon>Agaricomycetes</taxon>
        <taxon>Gloeophyllales</taxon>
        <taxon>Gloeophyllaceae</taxon>
        <taxon>Heliocybe</taxon>
    </lineage>
</organism>
<dbReference type="InterPro" id="IPR029063">
    <property type="entry name" value="SAM-dependent_MTases_sf"/>
</dbReference>
<evidence type="ECO:0000256" key="4">
    <source>
        <dbReference type="ARBA" id="ARBA00022723"/>
    </source>
</evidence>
<keyword evidence="3 5" id="KW-0808">Transferase</keyword>
<dbReference type="Proteomes" id="UP000305948">
    <property type="component" value="Unassembled WGS sequence"/>
</dbReference>
<keyword evidence="6" id="KW-1185">Reference proteome</keyword>
<dbReference type="Gene3D" id="3.90.550.10">
    <property type="entry name" value="Spore Coat Polysaccharide Biosynthesis Protein SpsA, Chain A"/>
    <property type="match status" value="1"/>
</dbReference>
<dbReference type="GO" id="GO:0046872">
    <property type="term" value="F:metal ion binding"/>
    <property type="evidence" value="ECO:0007669"/>
    <property type="project" value="UniProtKB-KW"/>
</dbReference>
<dbReference type="OrthoDB" id="2014201at2759"/>
<gene>
    <name evidence="5" type="ORF">OE88DRAFT_1715406</name>
</gene>
<dbReference type="Pfam" id="PF01501">
    <property type="entry name" value="Glyco_transf_8"/>
    <property type="match status" value="1"/>
</dbReference>
<dbReference type="PANTHER" id="PTHR13778">
    <property type="entry name" value="GLYCOSYLTRANSFERASE 8 DOMAIN-CONTAINING PROTEIN"/>
    <property type="match status" value="1"/>
</dbReference>
<name>A0A5C3MMX9_9AGAM</name>
<sequence length="559" mass="62665">MNGTSSQQSSDKYEFTASQDWSSFHQYTWATLFPFVKIDSPRILEVGSWEGRSAVFFAENLCKADGEIVCVDHFDLLHTDAGRQRYDLMKRNLERCSKAYRIVDDFSAPGLMTLLNESIASPEPGFDWIHIDGSHEGDDTFLDGELAWRLARNGSIIIFDDYRWEREPETSIHHPRRGIDAFLDLHAGQYEKLSDAYQMIIRKTIDLRLGFLAKGYTDEATLVRTLYSDNPAAHPLSYETSRMQAVEEKVNGHTAPPATMSVAFTVDSKYAMAAAVAIRSLAEHADEPVTVYILDCGLSELDKERIQTSLPPSASATATVTLSFLSLPENSLASKLGTPWAKVDLIKVVPIEKVLYLDADILCRKSLGELWRTDMRGNAIAAVPDIRYPLGHPGVPKDAYFNAGVLLLDIPKLRPDLSKLETLASEMQNMRHPDQDALNTFSRPYWTALDLKWNAQNLGSSPSPHSYVHPTQRAALALNKLQSPAIVHFTGPVSPRMAQLRGHPYREEWWAVLDGTAWKGLRASPAWEERCEEEVERAVKEGTQRFRDIVAESAAALKN</sequence>
<dbReference type="GO" id="GO:0016757">
    <property type="term" value="F:glycosyltransferase activity"/>
    <property type="evidence" value="ECO:0007669"/>
    <property type="project" value="UniProtKB-KW"/>
</dbReference>
<dbReference type="AlphaFoldDB" id="A0A5C3MMX9"/>
<proteinExistence type="inferred from homology"/>
<dbReference type="EMBL" id="ML213545">
    <property type="protein sequence ID" value="TFK45378.1"/>
    <property type="molecule type" value="Genomic_DNA"/>
</dbReference>
<keyword evidence="2" id="KW-0328">Glycosyltransferase</keyword>
<evidence type="ECO:0000256" key="1">
    <source>
        <dbReference type="ARBA" id="ARBA00006351"/>
    </source>
</evidence>
<dbReference type="InterPro" id="IPR002495">
    <property type="entry name" value="Glyco_trans_8"/>
</dbReference>
<dbReference type="SUPFAM" id="SSF53335">
    <property type="entry name" value="S-adenosyl-L-methionine-dependent methyltransferases"/>
    <property type="match status" value="1"/>
</dbReference>
<protein>
    <submittedName>
        <fullName evidence="5">Glycosyl transferase</fullName>
    </submittedName>
</protein>
<evidence type="ECO:0000313" key="6">
    <source>
        <dbReference type="Proteomes" id="UP000305948"/>
    </source>
</evidence>
<dbReference type="InterPro" id="IPR050748">
    <property type="entry name" value="Glycosyltrans_8_dom-fam"/>
</dbReference>
<keyword evidence="4" id="KW-0479">Metal-binding</keyword>
<evidence type="ECO:0000256" key="3">
    <source>
        <dbReference type="ARBA" id="ARBA00022679"/>
    </source>
</evidence>
<dbReference type="Gene3D" id="3.40.50.150">
    <property type="entry name" value="Vaccinia Virus protein VP39"/>
    <property type="match status" value="1"/>
</dbReference>
<accession>A0A5C3MMX9</accession>
<evidence type="ECO:0000313" key="5">
    <source>
        <dbReference type="EMBL" id="TFK45378.1"/>
    </source>
</evidence>
<dbReference type="PANTHER" id="PTHR13778:SF47">
    <property type="entry name" value="LIPOPOLYSACCHARIDE 1,3-GALACTOSYLTRANSFERASE"/>
    <property type="match status" value="1"/>
</dbReference>
<dbReference type="STRING" id="5364.A0A5C3MMX9"/>
<dbReference type="CDD" id="cd04194">
    <property type="entry name" value="GT8_A4GalT_like"/>
    <property type="match status" value="1"/>
</dbReference>
<comment type="similarity">
    <text evidence="1">Belongs to the glycosyltransferase 8 family.</text>
</comment>
<dbReference type="SUPFAM" id="SSF53448">
    <property type="entry name" value="Nucleotide-diphospho-sugar transferases"/>
    <property type="match status" value="1"/>
</dbReference>